<comment type="similarity">
    <text evidence="2">Belongs to the UDP-glycosyltransferase family.</text>
</comment>
<reference evidence="5" key="1">
    <citation type="submission" date="2017-01" db="EMBL/GenBank/DDBJ databases">
        <title>Comparative genomics of anhydrobiosis in the tardigrade Hypsibius dujardini.</title>
        <authorList>
            <person name="Yoshida Y."/>
            <person name="Koutsovoulos G."/>
            <person name="Laetsch D."/>
            <person name="Stevens L."/>
            <person name="Kumar S."/>
            <person name="Horikawa D."/>
            <person name="Ishino K."/>
            <person name="Komine S."/>
            <person name="Tomita M."/>
            <person name="Blaxter M."/>
            <person name="Arakawa K."/>
        </authorList>
    </citation>
    <scope>NUCLEOTIDE SEQUENCE [LARGE SCALE GENOMIC DNA]</scope>
    <source>
        <strain evidence="5">Z151</strain>
    </source>
</reference>
<evidence type="ECO:0000313" key="5">
    <source>
        <dbReference type="Proteomes" id="UP000192578"/>
    </source>
</evidence>
<dbReference type="OrthoDB" id="5835829at2759"/>
<protein>
    <recommendedName>
        <fullName evidence="3">UDP-glucuronosyltransferase</fullName>
        <ecNumber evidence="3">2.4.1.17</ecNumber>
    </recommendedName>
</protein>
<dbReference type="Pfam" id="PF00201">
    <property type="entry name" value="UDPGT"/>
    <property type="match status" value="1"/>
</dbReference>
<evidence type="ECO:0000313" key="4">
    <source>
        <dbReference type="EMBL" id="OQV15142.1"/>
    </source>
</evidence>
<dbReference type="FunFam" id="3.40.50.2000:FF:000056">
    <property type="entry name" value="Glycosyltransferase"/>
    <property type="match status" value="1"/>
</dbReference>
<dbReference type="InterPro" id="IPR035595">
    <property type="entry name" value="UDP_glycos_trans_CS"/>
</dbReference>
<dbReference type="PANTHER" id="PTHR48049">
    <property type="entry name" value="GLYCOSYLTRANSFERASE"/>
    <property type="match status" value="1"/>
</dbReference>
<dbReference type="SUPFAM" id="SSF53756">
    <property type="entry name" value="UDP-Glycosyltransferase/glycogen phosphorylase"/>
    <property type="match status" value="1"/>
</dbReference>
<keyword evidence="2" id="KW-0328">Glycosyltransferase</keyword>
<keyword evidence="5" id="KW-1185">Reference proteome</keyword>
<evidence type="ECO:0000256" key="1">
    <source>
        <dbReference type="ARBA" id="ARBA00022679"/>
    </source>
</evidence>
<dbReference type="InterPro" id="IPR002213">
    <property type="entry name" value="UDP_glucos_trans"/>
</dbReference>
<dbReference type="AlphaFoldDB" id="A0A1W0WJ03"/>
<comment type="caution">
    <text evidence="4">The sequence shown here is derived from an EMBL/GenBank/DDBJ whole genome shotgun (WGS) entry which is preliminary data.</text>
</comment>
<gene>
    <name evidence="4" type="ORF">BV898_10655</name>
</gene>
<dbReference type="CDD" id="cd03784">
    <property type="entry name" value="GT1_Gtf-like"/>
    <property type="match status" value="1"/>
</dbReference>
<dbReference type="PROSITE" id="PS00375">
    <property type="entry name" value="UDPGT"/>
    <property type="match status" value="1"/>
</dbReference>
<comment type="subcellular location">
    <subcellularLocation>
        <location evidence="3">Membrane</location>
        <topology evidence="3">Single-pass membrane protein</topology>
    </subcellularLocation>
</comment>
<dbReference type="GO" id="GO:0035251">
    <property type="term" value="F:UDP-glucosyltransferase activity"/>
    <property type="evidence" value="ECO:0007669"/>
    <property type="project" value="InterPro"/>
</dbReference>
<evidence type="ECO:0000256" key="2">
    <source>
        <dbReference type="RuleBase" id="RU003718"/>
    </source>
</evidence>
<evidence type="ECO:0000256" key="3">
    <source>
        <dbReference type="RuleBase" id="RU362059"/>
    </source>
</evidence>
<dbReference type="GO" id="GO:0016020">
    <property type="term" value="C:membrane"/>
    <property type="evidence" value="ECO:0007669"/>
    <property type="project" value="UniProtKB-SubCell"/>
</dbReference>
<dbReference type="InterPro" id="IPR050481">
    <property type="entry name" value="UDP-glycosyltransf_plant"/>
</dbReference>
<dbReference type="GO" id="GO:0015020">
    <property type="term" value="F:glucuronosyltransferase activity"/>
    <property type="evidence" value="ECO:0007669"/>
    <property type="project" value="UniProtKB-EC"/>
</dbReference>
<dbReference type="Proteomes" id="UP000192578">
    <property type="component" value="Unassembled WGS sequence"/>
</dbReference>
<sequence>MTPNPGGKLHVLIASFPAYGHIIPLYELAKKVGKHHRVTFAVSAPKLSDLVKREIVNASDPVTLFGIEDGLVDDFDNPTDPGVMARVFQTVLPAFAQLMTVIPVRNGNISTVSGIATPVDIVITDNFLGGPAAISHQRGIPFYSFCTANATMLQIMLMLNEDSPTVEEADAEPFVKLPEPGEAPRPVPEAMKKLFLPMRTGLKFARGIIINSLRELDQEAIRAIDENGELKALTFHFVGPLLPEEKGANSEAQLATEGKVGKWLDAQAVNSVVYVSFGSVATPKPEQVTIIGDVLLALGQPFIWALREKHHQHLPAAIQAGITKQFDGSNDSKFLILDWAPQKLVLAHAAVSVFVSHCGWNSSLEALGSGKPVVAWPMFADQLENGKWLERLGAAVLIPDTGLKSAKVVSVEELNEAVVKVGGWKGGEVSVYGKAAQTWVDKISGAWAPGGSSEKEFLDLIRFQAKE</sequence>
<accession>A0A1W0WJ03</accession>
<dbReference type="EC" id="2.4.1.17" evidence="3"/>
<name>A0A1W0WJ03_HYPEX</name>
<comment type="catalytic activity">
    <reaction evidence="3">
        <text>glucuronate acceptor + UDP-alpha-D-glucuronate = acceptor beta-D-glucuronoside + UDP + H(+)</text>
        <dbReference type="Rhea" id="RHEA:21032"/>
        <dbReference type="ChEBI" id="CHEBI:15378"/>
        <dbReference type="ChEBI" id="CHEBI:58052"/>
        <dbReference type="ChEBI" id="CHEBI:58223"/>
        <dbReference type="ChEBI" id="CHEBI:132367"/>
        <dbReference type="ChEBI" id="CHEBI:132368"/>
        <dbReference type="EC" id="2.4.1.17"/>
    </reaction>
</comment>
<organism evidence="4 5">
    <name type="scientific">Hypsibius exemplaris</name>
    <name type="common">Freshwater tardigrade</name>
    <dbReference type="NCBI Taxonomy" id="2072580"/>
    <lineage>
        <taxon>Eukaryota</taxon>
        <taxon>Metazoa</taxon>
        <taxon>Ecdysozoa</taxon>
        <taxon>Tardigrada</taxon>
        <taxon>Eutardigrada</taxon>
        <taxon>Parachela</taxon>
        <taxon>Hypsibioidea</taxon>
        <taxon>Hypsibiidae</taxon>
        <taxon>Hypsibius</taxon>
    </lineage>
</organism>
<dbReference type="Gene3D" id="3.40.50.2000">
    <property type="entry name" value="Glycogen Phosphorylase B"/>
    <property type="match status" value="2"/>
</dbReference>
<dbReference type="EMBL" id="MTYJ01000093">
    <property type="protein sequence ID" value="OQV15142.1"/>
    <property type="molecule type" value="Genomic_DNA"/>
</dbReference>
<keyword evidence="1 2" id="KW-0808">Transferase</keyword>
<proteinExistence type="inferred from homology"/>
<dbReference type="PANTHER" id="PTHR48049:SF132">
    <property type="entry name" value="GLYCOSYLTRANSFERASE"/>
    <property type="match status" value="1"/>
</dbReference>